<evidence type="ECO:0000313" key="2">
    <source>
        <dbReference type="EMBL" id="PWE58240.1"/>
    </source>
</evidence>
<gene>
    <name evidence="2" type="ORF">DEM27_03440</name>
</gene>
<dbReference type="EMBL" id="QFBC01000001">
    <property type="protein sequence ID" value="PWE58240.1"/>
    <property type="molecule type" value="Genomic_DNA"/>
</dbReference>
<protein>
    <recommendedName>
        <fullName evidence="1">EAL domain-containing protein</fullName>
    </recommendedName>
</protein>
<dbReference type="CDD" id="cd01948">
    <property type="entry name" value="EAL"/>
    <property type="match status" value="1"/>
</dbReference>
<dbReference type="AlphaFoldDB" id="A0A2U2DY49"/>
<dbReference type="InterPro" id="IPR035919">
    <property type="entry name" value="EAL_sf"/>
</dbReference>
<dbReference type="PANTHER" id="PTHR33121">
    <property type="entry name" value="CYCLIC DI-GMP PHOSPHODIESTERASE PDEF"/>
    <property type="match status" value="1"/>
</dbReference>
<dbReference type="PANTHER" id="PTHR33121:SF70">
    <property type="entry name" value="SIGNALING PROTEIN YKOW"/>
    <property type="match status" value="1"/>
</dbReference>
<evidence type="ECO:0000259" key="1">
    <source>
        <dbReference type="PROSITE" id="PS50883"/>
    </source>
</evidence>
<name>A0A2U2DY49_9HYPH</name>
<accession>A0A2U2DY49</accession>
<dbReference type="InterPro" id="IPR001633">
    <property type="entry name" value="EAL_dom"/>
</dbReference>
<feature type="domain" description="EAL" evidence="1">
    <location>
        <begin position="4"/>
        <end position="252"/>
    </location>
</feature>
<comment type="caution">
    <text evidence="2">The sequence shown here is derived from an EMBL/GenBank/DDBJ whole genome shotgun (WGS) entry which is preliminary data.</text>
</comment>
<dbReference type="Proteomes" id="UP000245252">
    <property type="component" value="Unassembled WGS sequence"/>
</dbReference>
<dbReference type="GO" id="GO:0071111">
    <property type="term" value="F:cyclic-guanylate-specific phosphodiesterase activity"/>
    <property type="evidence" value="ECO:0007669"/>
    <property type="project" value="InterPro"/>
</dbReference>
<dbReference type="PROSITE" id="PS50883">
    <property type="entry name" value="EAL"/>
    <property type="match status" value="1"/>
</dbReference>
<dbReference type="InterPro" id="IPR050706">
    <property type="entry name" value="Cyclic-di-GMP_PDE-like"/>
</dbReference>
<evidence type="ECO:0000313" key="3">
    <source>
        <dbReference type="Proteomes" id="UP000245252"/>
    </source>
</evidence>
<organism evidence="2 3">
    <name type="scientific">Metarhizobium album</name>
    <dbReference type="NCBI Taxonomy" id="2182425"/>
    <lineage>
        <taxon>Bacteria</taxon>
        <taxon>Pseudomonadati</taxon>
        <taxon>Pseudomonadota</taxon>
        <taxon>Alphaproteobacteria</taxon>
        <taxon>Hyphomicrobiales</taxon>
        <taxon>Rhizobiaceae</taxon>
        <taxon>Metarhizobium</taxon>
    </lineage>
</organism>
<dbReference type="Gene3D" id="3.20.20.450">
    <property type="entry name" value="EAL domain"/>
    <property type="match status" value="1"/>
</dbReference>
<dbReference type="SUPFAM" id="SSF141868">
    <property type="entry name" value="EAL domain-like"/>
    <property type="match status" value="1"/>
</dbReference>
<sequence>MDDHQTLRRDLRLALKRKELFLEYQPIVAGRSIAGYEALLRWRHPVFGLVPPVTFIPIAEADGLMPEIGVLALRQACTDALNWPQHQSIAVNLSPAQFLSADLTDSISQTLDAIGFPAERLILEITESVLLERTINNLDILNILKLLGIRIALDDFGTEYSSLSYLKNFPFDYIKIDKYFISDLIENENSRTIVDFVIGLAHGLGMAVTAEGVETEQQARWLIEKGCDHLQGYFFGRPMGAAAVESFNGIWDKNRVP</sequence>
<dbReference type="SMART" id="SM00052">
    <property type="entry name" value="EAL"/>
    <property type="match status" value="1"/>
</dbReference>
<dbReference type="OrthoDB" id="9814202at2"/>
<keyword evidence="3" id="KW-1185">Reference proteome</keyword>
<dbReference type="Pfam" id="PF00563">
    <property type="entry name" value="EAL"/>
    <property type="match status" value="1"/>
</dbReference>
<reference evidence="2 3" key="1">
    <citation type="submission" date="2018-05" db="EMBL/GenBank/DDBJ databases">
        <title>The draft genome of strain NS-104.</title>
        <authorList>
            <person name="Hang P."/>
            <person name="Jiang J."/>
        </authorList>
    </citation>
    <scope>NUCLEOTIDE SEQUENCE [LARGE SCALE GENOMIC DNA]</scope>
    <source>
        <strain evidence="2 3">NS-104</strain>
    </source>
</reference>
<proteinExistence type="predicted"/>